<name>A0A6C8Y2B0_SALDZ</name>
<evidence type="ECO:0000313" key="3">
    <source>
        <dbReference type="EMBL" id="MIE72340.1"/>
    </source>
</evidence>
<dbReference type="Pfam" id="PF10881">
    <property type="entry name" value="DUF2726"/>
    <property type="match status" value="1"/>
</dbReference>
<accession>A0A6C8Y2B0</accession>
<keyword evidence="1" id="KW-0812">Transmembrane</keyword>
<protein>
    <submittedName>
        <fullName evidence="3">DUF2726 domain-containing protein</fullName>
    </submittedName>
</protein>
<dbReference type="AlphaFoldDB" id="A0A6C8Y2B0"/>
<keyword evidence="1" id="KW-1133">Transmembrane helix</keyword>
<proteinExistence type="predicted"/>
<sequence length="193" mass="23130">MFDFESVILLIFLVSIVLFIIYFDFPYIFKRTNRKKDIIVSEPVSSQSIDLNLSPDTSYLKHIFYRKKDFLPFPDIDFYNPLYDLLGEHYYILYKTYFFDIFDCISSVNGNEFKATPHNPLFYYYFDFVIVRKTDYSIVCVIELNESLFKDKGDIPKNSDFYKTLKNNQIYFIRANSAEYLIDKMKIMLSKTN</sequence>
<dbReference type="Proteomes" id="UP000885362">
    <property type="component" value="Unassembled WGS sequence"/>
</dbReference>
<keyword evidence="1" id="KW-0472">Membrane</keyword>
<comment type="caution">
    <text evidence="3">The sequence shown here is derived from an EMBL/GenBank/DDBJ whole genome shotgun (WGS) entry which is preliminary data.</text>
</comment>
<feature type="transmembrane region" description="Helical" evidence="1">
    <location>
        <begin position="6"/>
        <end position="29"/>
    </location>
</feature>
<evidence type="ECO:0000259" key="2">
    <source>
        <dbReference type="Pfam" id="PF10881"/>
    </source>
</evidence>
<feature type="domain" description="DUF2726" evidence="2">
    <location>
        <begin position="77"/>
        <end position="161"/>
    </location>
</feature>
<dbReference type="InterPro" id="IPR024402">
    <property type="entry name" value="DUF2726"/>
</dbReference>
<evidence type="ECO:0000256" key="1">
    <source>
        <dbReference type="SAM" id="Phobius"/>
    </source>
</evidence>
<reference evidence="3" key="1">
    <citation type="submission" date="2018-08" db="EMBL/GenBank/DDBJ databases">
        <authorList>
            <consortium name="GenomeTrakr network: Whole genome sequencing for foodborne pathogen traceback"/>
        </authorList>
    </citation>
    <scope>NUCLEOTIDE SEQUENCE [LARGE SCALE GENOMIC DNA]</scope>
    <source>
        <strain evidence="3">FMA0132</strain>
    </source>
</reference>
<organism evidence="3">
    <name type="scientific">Salmonella diarizonae</name>
    <dbReference type="NCBI Taxonomy" id="59204"/>
    <lineage>
        <taxon>Bacteria</taxon>
        <taxon>Pseudomonadati</taxon>
        <taxon>Pseudomonadota</taxon>
        <taxon>Gammaproteobacteria</taxon>
        <taxon>Enterobacterales</taxon>
        <taxon>Enterobacteriaceae</taxon>
        <taxon>Salmonella</taxon>
    </lineage>
</organism>
<gene>
    <name evidence="3" type="ORF">EL06_23755</name>
</gene>
<dbReference type="EMBL" id="RSHK01000033">
    <property type="protein sequence ID" value="MIE72340.1"/>
    <property type="molecule type" value="Genomic_DNA"/>
</dbReference>